<proteinExistence type="predicted"/>
<name>A0AC35U6T7_9BILA</name>
<dbReference type="Proteomes" id="UP000095286">
    <property type="component" value="Unplaced"/>
</dbReference>
<sequence>MKSFSWILVAIILASCQSLGLCDADISTEDSKGHVQESTALTPKDKTINRVTALVSDFLSKDQLNTVATAFSVLKPTQISKAFPVYTTLSSALADKLPVVISNMTTVGTNNLMPFITQVLAQISKMEANKKGKTAISNKVYSMINQFFTRKRARTIFIRVKDNIDPAVFTTVYQGVKTFVKIDLIADLL</sequence>
<protein>
    <submittedName>
        <fullName evidence="2">Conserved secreted protein</fullName>
    </submittedName>
</protein>
<organism evidence="1 2">
    <name type="scientific">Rhabditophanes sp. KR3021</name>
    <dbReference type="NCBI Taxonomy" id="114890"/>
    <lineage>
        <taxon>Eukaryota</taxon>
        <taxon>Metazoa</taxon>
        <taxon>Ecdysozoa</taxon>
        <taxon>Nematoda</taxon>
        <taxon>Chromadorea</taxon>
        <taxon>Rhabditida</taxon>
        <taxon>Tylenchina</taxon>
        <taxon>Panagrolaimomorpha</taxon>
        <taxon>Strongyloidoidea</taxon>
        <taxon>Alloionematidae</taxon>
        <taxon>Rhabditophanes</taxon>
    </lineage>
</organism>
<accession>A0AC35U6T7</accession>
<dbReference type="WBParaSite" id="RSKR_0000799900.1">
    <property type="protein sequence ID" value="RSKR_0000799900.1"/>
    <property type="gene ID" value="RSKR_0000799900"/>
</dbReference>
<reference evidence="2" key="1">
    <citation type="submission" date="2016-11" db="UniProtKB">
        <authorList>
            <consortium name="WormBaseParasite"/>
        </authorList>
    </citation>
    <scope>IDENTIFICATION</scope>
    <source>
        <strain evidence="2">KR3021</strain>
    </source>
</reference>
<evidence type="ECO:0000313" key="1">
    <source>
        <dbReference type="Proteomes" id="UP000095286"/>
    </source>
</evidence>
<evidence type="ECO:0000313" key="2">
    <source>
        <dbReference type="WBParaSite" id="RSKR_0000799900.1"/>
    </source>
</evidence>